<dbReference type="EMBL" id="LKEA01000016">
    <property type="protein sequence ID" value="ROW03054.1"/>
    <property type="molecule type" value="Genomic_DNA"/>
</dbReference>
<organism evidence="1 2">
    <name type="scientific">Cytospora schulzeri</name>
    <dbReference type="NCBI Taxonomy" id="448051"/>
    <lineage>
        <taxon>Eukaryota</taxon>
        <taxon>Fungi</taxon>
        <taxon>Dikarya</taxon>
        <taxon>Ascomycota</taxon>
        <taxon>Pezizomycotina</taxon>
        <taxon>Sordariomycetes</taxon>
        <taxon>Sordariomycetidae</taxon>
        <taxon>Diaporthales</taxon>
        <taxon>Cytosporaceae</taxon>
        <taxon>Cytospora</taxon>
    </lineage>
</organism>
<accession>A0A423WI83</accession>
<dbReference type="Proteomes" id="UP000283895">
    <property type="component" value="Unassembled WGS sequence"/>
</dbReference>
<comment type="caution">
    <text evidence="1">The sequence shown here is derived from an EMBL/GenBank/DDBJ whole genome shotgun (WGS) entry which is preliminary data.</text>
</comment>
<reference evidence="1 2" key="1">
    <citation type="submission" date="2015-09" db="EMBL/GenBank/DDBJ databases">
        <title>Host preference determinants of Valsa canker pathogens revealed by comparative genomics.</title>
        <authorList>
            <person name="Yin Z."/>
            <person name="Huang L."/>
        </authorList>
    </citation>
    <scope>NUCLEOTIDE SEQUENCE [LARGE SCALE GENOMIC DNA]</scope>
    <source>
        <strain evidence="1 2">03-1</strain>
    </source>
</reference>
<evidence type="ECO:0000313" key="2">
    <source>
        <dbReference type="Proteomes" id="UP000283895"/>
    </source>
</evidence>
<name>A0A423WI83_9PEZI</name>
<protein>
    <submittedName>
        <fullName evidence="1">Uncharacterized protein</fullName>
    </submittedName>
</protein>
<dbReference type="OrthoDB" id="3481585at2759"/>
<gene>
    <name evidence="1" type="ORF">VMCG_05754</name>
</gene>
<keyword evidence="2" id="KW-1185">Reference proteome</keyword>
<sequence>MGANVTLSEKHICGTKRHQRMCNECKYERGDYRCHTASNYGTSEVPIIKSRRRNFHTDFERYFPGLFPELFPPSEQRYRSVLPHVPYNTTSTTWMLSMVRCRDCGVFKELAGLCYGSVFTDSRPSRHPSWHHRGHIGDSFHPGTESRLCPPCFSKRYGTEALQQSLVDFALKSAQADLTQAIYFLKFGWLRLNYCDEWLRGKDCISLRDKIATQALRLQNDNEPGDGKGAHPREPDMETLHALYHETYHFIYHVVAEDSRKTYLRRDRLRDWLDDYEKGERAYWSFKEIIRRINESPGLLVDYAMLPAAL</sequence>
<dbReference type="AlphaFoldDB" id="A0A423WI83"/>
<evidence type="ECO:0000313" key="1">
    <source>
        <dbReference type="EMBL" id="ROW03054.1"/>
    </source>
</evidence>
<proteinExistence type="predicted"/>